<accession>A0A9D2XDL3</accession>
<dbReference type="AlphaFoldDB" id="A0A9D2XDL3"/>
<feature type="region of interest" description="Disordered" evidence="1">
    <location>
        <begin position="589"/>
        <end position="613"/>
    </location>
</feature>
<proteinExistence type="predicted"/>
<feature type="compositionally biased region" description="Low complexity" evidence="1">
    <location>
        <begin position="113"/>
        <end position="122"/>
    </location>
</feature>
<protein>
    <submittedName>
        <fullName evidence="3">Transcript variant X1</fullName>
    </submittedName>
    <submittedName>
        <fullName evidence="4">Transcript variant X2</fullName>
    </submittedName>
</protein>
<evidence type="ECO:0000313" key="4">
    <source>
        <dbReference type="EMBL" id="KAF7199279.1"/>
    </source>
</evidence>
<feature type="domain" description="DUF6729" evidence="2">
    <location>
        <begin position="249"/>
        <end position="459"/>
    </location>
</feature>
<feature type="compositionally biased region" description="Polar residues" evidence="1">
    <location>
        <begin position="160"/>
        <end position="170"/>
    </location>
</feature>
<evidence type="ECO:0000256" key="1">
    <source>
        <dbReference type="SAM" id="MobiDB-lite"/>
    </source>
</evidence>
<feature type="compositionally biased region" description="Polar residues" evidence="1">
    <location>
        <begin position="546"/>
        <end position="557"/>
    </location>
</feature>
<evidence type="ECO:0000259" key="2">
    <source>
        <dbReference type="Pfam" id="PF20499"/>
    </source>
</evidence>
<dbReference type="OrthoDB" id="8960663at2759"/>
<gene>
    <name evidence="4" type="ORF">G4P62_020212</name>
</gene>
<feature type="compositionally biased region" description="Polar residues" evidence="1">
    <location>
        <begin position="36"/>
        <end position="48"/>
    </location>
</feature>
<feature type="region of interest" description="Disordered" evidence="1">
    <location>
        <begin position="526"/>
        <end position="559"/>
    </location>
</feature>
<dbReference type="InterPro" id="IPR046616">
    <property type="entry name" value="DUF6729"/>
</dbReference>
<dbReference type="EMBL" id="JAAVVJ010000107">
    <property type="protein sequence ID" value="KAF7199279.1"/>
    <property type="molecule type" value="Genomic_DNA"/>
</dbReference>
<dbReference type="Pfam" id="PF20499">
    <property type="entry name" value="DUF6729"/>
    <property type="match status" value="1"/>
</dbReference>
<feature type="compositionally biased region" description="Low complexity" evidence="1">
    <location>
        <begin position="64"/>
        <end position="75"/>
    </location>
</feature>
<dbReference type="PANTHER" id="PTHR47773:SF1">
    <property type="entry name" value="C2H2-TYPE DOMAIN-CONTAINING PROTEIN"/>
    <property type="match status" value="1"/>
</dbReference>
<comment type="caution">
    <text evidence="4">The sequence shown here is derived from an EMBL/GenBank/DDBJ whole genome shotgun (WGS) entry which is preliminary data.</text>
</comment>
<evidence type="ECO:0000313" key="5">
    <source>
        <dbReference type="Proteomes" id="UP000822369"/>
    </source>
</evidence>
<dbReference type="EMBL" id="JAAVVJ010000107">
    <property type="protein sequence ID" value="KAF7199278.1"/>
    <property type="molecule type" value="Genomic_DNA"/>
</dbReference>
<feature type="region of interest" description="Disordered" evidence="1">
    <location>
        <begin position="36"/>
        <end position="139"/>
    </location>
</feature>
<sequence length="693" mass="76012">MWDLYSSFSIQKREPERFTQEQKETIQRAHTSVTRWLNTPVTRSTSVQMRRFRKYVHDRKQQEESSSSQRDPLSSLDDDDDDEQVAASVEDSLTSERPVTGDAETRKLLKTVAAPASTAAAGPPGPSAPAGPPGLASAAGCSAAVLDPHIAESKLLLPSGTRQQNSSTLNPDEDTFRQQQDADVPPQHPTSSDGELDWVKAWQDEGGIPLADQTWLREDQERGLYAPAPVYRDENGFLKNRRGIRSDCMWFYPPEPPGFVGGAVPGPQLFFRSRVFVWRPVGVWRCSLKCPRGDECAGKGHDVYLYQSGFHHQVRHICDVSSWYTLLTEVLCCGPCTKAAGAGGGGTVGRWPAWDPAVVSQLSEAHQALFPAVLTSECGVDKNVVRLFRDRTKDNAMVKVWSLIQEFHTDEHLHRIDLYTTLLMTLVKPGGVASAFRHKFERPPPARELPSAQLLRQVFLLAEAQNVLHHRAQIPSTSGPALSFHATRQPVTKLTSISAADVPPTPLQPAVLPPPSYPVTDFKFTESTAGTKDSKRTDLVMPVSRSAPQPQPGSQTPMRCEPVVASSASLVSKSPGHAVRPILPKVTPVQSSSVSSQPPGATATSSPSPSWSRATLYKRKQQGLSFLVGRKKSRVQNNPVCTICGQMTQGHNKYKNKAFCPVKKMSSSKGLTGIKFERFEDFKLAVDSKDAAV</sequence>
<feature type="compositionally biased region" description="Pro residues" evidence="1">
    <location>
        <begin position="123"/>
        <end position="132"/>
    </location>
</feature>
<evidence type="ECO:0000313" key="3">
    <source>
        <dbReference type="EMBL" id="KAF7199278.1"/>
    </source>
</evidence>
<feature type="region of interest" description="Disordered" evidence="1">
    <location>
        <begin position="155"/>
        <end position="194"/>
    </location>
</feature>
<dbReference type="KEGG" id="nfu:107374568"/>
<reference evidence="4" key="1">
    <citation type="submission" date="2020-03" db="EMBL/GenBank/DDBJ databases">
        <title>Intra-Species Differences in Population Size shape Life History and Genome Evolution.</title>
        <authorList>
            <person name="Willemsen D."/>
            <person name="Cui R."/>
            <person name="Valenzano D.R."/>
        </authorList>
    </citation>
    <scope>NUCLEOTIDE SEQUENCE</scope>
    <source>
        <strain evidence="4">GRZ</strain>
        <tissue evidence="4">Whole</tissue>
    </source>
</reference>
<organism evidence="4 5">
    <name type="scientific">Nothobranchius furzeri</name>
    <name type="common">Turquoise killifish</name>
    <dbReference type="NCBI Taxonomy" id="105023"/>
    <lineage>
        <taxon>Eukaryota</taxon>
        <taxon>Metazoa</taxon>
        <taxon>Chordata</taxon>
        <taxon>Craniata</taxon>
        <taxon>Vertebrata</taxon>
        <taxon>Euteleostomi</taxon>
        <taxon>Actinopterygii</taxon>
        <taxon>Neopterygii</taxon>
        <taxon>Teleostei</taxon>
        <taxon>Neoteleostei</taxon>
        <taxon>Acanthomorphata</taxon>
        <taxon>Ovalentaria</taxon>
        <taxon>Atherinomorphae</taxon>
        <taxon>Cyprinodontiformes</taxon>
        <taxon>Nothobranchiidae</taxon>
        <taxon>Nothobranchius</taxon>
    </lineage>
</organism>
<name>A0A9D2XDL3_NOTFU</name>
<dbReference type="Proteomes" id="UP000822369">
    <property type="component" value="Unassembled WGS sequence"/>
</dbReference>
<dbReference type="PANTHER" id="PTHR47773">
    <property type="entry name" value="SI:DKEY-9I5.2-RELATED"/>
    <property type="match status" value="1"/>
</dbReference>